<evidence type="ECO:0000256" key="1">
    <source>
        <dbReference type="SAM" id="MobiDB-lite"/>
    </source>
</evidence>
<feature type="compositionally biased region" description="Low complexity" evidence="1">
    <location>
        <begin position="148"/>
        <end position="161"/>
    </location>
</feature>
<feature type="compositionally biased region" description="Polar residues" evidence="1">
    <location>
        <begin position="39"/>
        <end position="57"/>
    </location>
</feature>
<gene>
    <name evidence="2" type="ORF">V5O48_016207</name>
</gene>
<proteinExistence type="predicted"/>
<evidence type="ECO:0000313" key="2">
    <source>
        <dbReference type="EMBL" id="KAL0565812.1"/>
    </source>
</evidence>
<accession>A0ABR3ESD3</accession>
<feature type="region of interest" description="Disordered" evidence="1">
    <location>
        <begin position="17"/>
        <end position="78"/>
    </location>
</feature>
<dbReference type="EMBL" id="JBAHYK010002113">
    <property type="protein sequence ID" value="KAL0565812.1"/>
    <property type="molecule type" value="Genomic_DNA"/>
</dbReference>
<name>A0ABR3ESD3_9AGAR</name>
<reference evidence="2 3" key="1">
    <citation type="submission" date="2024-02" db="EMBL/GenBank/DDBJ databases">
        <title>A draft genome for the cacao thread blight pathogen Marasmius crinis-equi.</title>
        <authorList>
            <person name="Cohen S.P."/>
            <person name="Baruah I.K."/>
            <person name="Amoako-Attah I."/>
            <person name="Bukari Y."/>
            <person name="Meinhardt L.W."/>
            <person name="Bailey B.A."/>
        </authorList>
    </citation>
    <scope>NUCLEOTIDE SEQUENCE [LARGE SCALE GENOMIC DNA]</scope>
    <source>
        <strain evidence="2 3">GH-76</strain>
    </source>
</reference>
<feature type="compositionally biased region" description="Basic residues" evidence="1">
    <location>
        <begin position="167"/>
        <end position="178"/>
    </location>
</feature>
<feature type="compositionally biased region" description="Low complexity" evidence="1">
    <location>
        <begin position="64"/>
        <end position="78"/>
    </location>
</feature>
<organism evidence="2 3">
    <name type="scientific">Marasmius crinis-equi</name>
    <dbReference type="NCBI Taxonomy" id="585013"/>
    <lineage>
        <taxon>Eukaryota</taxon>
        <taxon>Fungi</taxon>
        <taxon>Dikarya</taxon>
        <taxon>Basidiomycota</taxon>
        <taxon>Agaricomycotina</taxon>
        <taxon>Agaricomycetes</taxon>
        <taxon>Agaricomycetidae</taxon>
        <taxon>Agaricales</taxon>
        <taxon>Marasmiineae</taxon>
        <taxon>Marasmiaceae</taxon>
        <taxon>Marasmius</taxon>
    </lineage>
</organism>
<keyword evidence="3" id="KW-1185">Reference proteome</keyword>
<comment type="caution">
    <text evidence="2">The sequence shown here is derived from an EMBL/GenBank/DDBJ whole genome shotgun (WGS) entry which is preliminary data.</text>
</comment>
<protein>
    <submittedName>
        <fullName evidence="2">Uncharacterized protein</fullName>
    </submittedName>
</protein>
<evidence type="ECO:0000313" key="3">
    <source>
        <dbReference type="Proteomes" id="UP001465976"/>
    </source>
</evidence>
<sequence length="357" mass="38154">MFIPDHRSSINVEALQVGEVAKKKSHKSKSSAAPGLSLATPSAATRPSNGHGSTAPRTSDGHGSSAAPTMSSSSATATRLSVTAAYLTRRGKYAAMTTGSFNAPKKMKSLPKPVSASSDEGCGSKPIMLLSSPATPAVPSKRGRPSQAASPISLSSTASSPIPSPTRKARRIPRKRAKTLKDDVTPALVLSGSSLSTRMMKAGKHQDSLESQAEFWNGEQYKGMGSSLNVDVINKEMAKLKPNRKEEGKKKGKDKGKAKEREDCYIVCLPDEAEPYMKKTIELCSTVAVGGQEKLWVELAAAYVALEVVRGYKAGELDSDGRPQAVGTWIKHARLPRYHPAFELKDFWPAAKTVLFS</sequence>
<dbReference type="Proteomes" id="UP001465976">
    <property type="component" value="Unassembled WGS sequence"/>
</dbReference>
<feature type="region of interest" description="Disordered" evidence="1">
    <location>
        <begin position="102"/>
        <end position="181"/>
    </location>
</feature>